<feature type="compositionally biased region" description="Acidic residues" evidence="1">
    <location>
        <begin position="303"/>
        <end position="312"/>
    </location>
</feature>
<feature type="region of interest" description="Disordered" evidence="1">
    <location>
        <begin position="301"/>
        <end position="335"/>
    </location>
</feature>
<comment type="caution">
    <text evidence="2">The sequence shown here is derived from an EMBL/GenBank/DDBJ whole genome shotgun (WGS) entry which is preliminary data.</text>
</comment>
<protein>
    <submittedName>
        <fullName evidence="2">Uncharacterized protein</fullName>
    </submittedName>
</protein>
<organism evidence="2 3">
    <name type="scientific">Aphidius gifuensis</name>
    <name type="common">Parasitoid wasp</name>
    <dbReference type="NCBI Taxonomy" id="684658"/>
    <lineage>
        <taxon>Eukaryota</taxon>
        <taxon>Metazoa</taxon>
        <taxon>Ecdysozoa</taxon>
        <taxon>Arthropoda</taxon>
        <taxon>Hexapoda</taxon>
        <taxon>Insecta</taxon>
        <taxon>Pterygota</taxon>
        <taxon>Neoptera</taxon>
        <taxon>Endopterygota</taxon>
        <taxon>Hymenoptera</taxon>
        <taxon>Apocrita</taxon>
        <taxon>Ichneumonoidea</taxon>
        <taxon>Braconidae</taxon>
        <taxon>Aphidiinae</taxon>
        <taxon>Aphidius</taxon>
    </lineage>
</organism>
<feature type="compositionally biased region" description="Basic residues" evidence="1">
    <location>
        <begin position="1"/>
        <end position="16"/>
    </location>
</feature>
<gene>
    <name evidence="2" type="ORF">HCN44_005004</name>
</gene>
<accession>A0A835CTT9</accession>
<proteinExistence type="predicted"/>
<feature type="compositionally biased region" description="Basic and acidic residues" evidence="1">
    <location>
        <begin position="314"/>
        <end position="335"/>
    </location>
</feature>
<sequence>MTQRPTTRRRSPRITRRSSSSSCASGVLSTEAQAQSATVTLPAMTAAATTTTGSQDTIRQYADTIRNYPSQLFVATTTTTTVPQFTPTTIVPITTQLISPTSTISASQYMPPIVPLTMSTTITTSPIPTAGTTVTLTTTTVTVTSCSGSIVSSRPSVLPSQPPPVPIEPRVMEKEMMNRAIGQPSLSQSTDSSSDEDYSDHLTTYERMIHAKMNSQFNRKAKRHVFRETCSDDENTLSVNRSFGPMSPENDPLELSESFEISNRQNRACSTSSNDINLSKRPIHSRKNIACLLENFDQRQTDDAEQNDDLSDDQSGHNNDDNNDEVLRDNNHNLV</sequence>
<evidence type="ECO:0000313" key="2">
    <source>
        <dbReference type="EMBL" id="KAF7992660.1"/>
    </source>
</evidence>
<evidence type="ECO:0000313" key="3">
    <source>
        <dbReference type="Proteomes" id="UP000639338"/>
    </source>
</evidence>
<reference evidence="2 3" key="1">
    <citation type="submission" date="2020-08" db="EMBL/GenBank/DDBJ databases">
        <title>Aphidius gifuensis genome sequencing and assembly.</title>
        <authorList>
            <person name="Du Z."/>
        </authorList>
    </citation>
    <scope>NUCLEOTIDE SEQUENCE [LARGE SCALE GENOMIC DNA]</scope>
    <source>
        <strain evidence="2">YNYX2018</strain>
        <tissue evidence="2">Adults</tissue>
    </source>
</reference>
<dbReference type="AlphaFoldDB" id="A0A835CTT9"/>
<dbReference type="Proteomes" id="UP000639338">
    <property type="component" value="Unassembled WGS sequence"/>
</dbReference>
<dbReference type="EMBL" id="JACMRX010000003">
    <property type="protein sequence ID" value="KAF7992660.1"/>
    <property type="molecule type" value="Genomic_DNA"/>
</dbReference>
<evidence type="ECO:0000256" key="1">
    <source>
        <dbReference type="SAM" id="MobiDB-lite"/>
    </source>
</evidence>
<feature type="region of interest" description="Disordered" evidence="1">
    <location>
        <begin position="1"/>
        <end position="28"/>
    </location>
</feature>
<name>A0A835CTT9_APHGI</name>
<keyword evidence="3" id="KW-1185">Reference proteome</keyword>